<feature type="transmembrane region" description="Helical" evidence="1">
    <location>
        <begin position="159"/>
        <end position="181"/>
    </location>
</feature>
<dbReference type="STRING" id="342002.BST15_17055"/>
<dbReference type="EMBL" id="MVHH01000046">
    <property type="protein sequence ID" value="OQZ94163.1"/>
    <property type="molecule type" value="Genomic_DNA"/>
</dbReference>
<sequence length="223" mass="23504">MTSSLASVWTALIPLALVVALSPLTVIPAVLVLSSERPRQTGLAFLIGWVAALAALTVAFIAISGLLGGLHKSPPTWASWLRIVVGGALMAFGVYRWVNRHGPSEMPRWMRSFTSMAPLRAGVTAAVLAVLRPEVLFMCAAAGLAIGSAGMRITDSWPSAVFFVALAASSVAIPVLGYLAASHRLDPALIRLKDWMEQQHAALIAVVLVLIGAMVVYNGIDAL</sequence>
<feature type="transmembrane region" description="Helical" evidence="1">
    <location>
        <begin position="43"/>
        <end position="67"/>
    </location>
</feature>
<reference evidence="4" key="1">
    <citation type="submission" date="2015-04" db="EMBL/GenBank/DDBJ databases">
        <title>Genome sequence of Mycobacterium arupense GUC1.</title>
        <authorList>
            <person name="Greninger A.L."/>
            <person name="Cunningham G."/>
            <person name="Chiu C.Y."/>
            <person name="Miller S."/>
        </authorList>
    </citation>
    <scope>NUCLEOTIDE SEQUENCE [LARGE SCALE GENOMIC DNA]</scope>
    <source>
        <strain evidence="4">GUC1</strain>
    </source>
</reference>
<keyword evidence="1" id="KW-0812">Transmembrane</keyword>
<feature type="transmembrane region" description="Helical" evidence="1">
    <location>
        <begin position="201"/>
        <end position="220"/>
    </location>
</feature>
<evidence type="ECO:0000256" key="1">
    <source>
        <dbReference type="SAM" id="Phobius"/>
    </source>
</evidence>
<dbReference type="Proteomes" id="UP000192327">
    <property type="component" value="Unassembled WGS sequence"/>
</dbReference>
<reference evidence="2" key="2">
    <citation type="submission" date="2015-04" db="EMBL/GenBank/DDBJ databases">
        <title>Genome sequence of Mycobacterium arupense strain GUC1.</title>
        <authorList>
            <person name="Greninger A.L."/>
            <person name="Cunningham G."/>
            <person name="Chiu C.Y."/>
            <person name="Miller S."/>
        </authorList>
    </citation>
    <scope>NUCLEOTIDE SEQUENCE</scope>
    <source>
        <strain evidence="2">GUC1</strain>
    </source>
</reference>
<dbReference type="Pfam" id="PF11139">
    <property type="entry name" value="SfLAP"/>
    <property type="match status" value="1"/>
</dbReference>
<reference evidence="3 5" key="3">
    <citation type="submission" date="2016-12" db="EMBL/GenBank/DDBJ databases">
        <title>The new phylogeny of genus Mycobacterium.</title>
        <authorList>
            <person name="Tortoli E."/>
            <person name="Trovato A."/>
            <person name="Cirillo D.M."/>
        </authorList>
    </citation>
    <scope>NUCLEOTIDE SEQUENCE [LARGE SCALE GENOMIC DNA]</scope>
    <source>
        <strain evidence="3 5">DSM 44942</strain>
    </source>
</reference>
<dbReference type="InterPro" id="IPR021315">
    <property type="entry name" value="Gap/Sap"/>
</dbReference>
<organism evidence="2 4">
    <name type="scientific">Mycolicibacter arupensis</name>
    <dbReference type="NCBI Taxonomy" id="342002"/>
    <lineage>
        <taxon>Bacteria</taxon>
        <taxon>Bacillati</taxon>
        <taxon>Actinomycetota</taxon>
        <taxon>Actinomycetes</taxon>
        <taxon>Mycobacteriales</taxon>
        <taxon>Mycobacteriaceae</taxon>
        <taxon>Mycolicibacter</taxon>
    </lineage>
</organism>
<keyword evidence="1" id="KW-0472">Membrane</keyword>
<dbReference type="OrthoDB" id="4753036at2"/>
<evidence type="ECO:0000313" key="2">
    <source>
        <dbReference type="EMBL" id="KKB97452.1"/>
    </source>
</evidence>
<keyword evidence="1" id="KW-1133">Transmembrane helix</keyword>
<accession>A0A0F5MTT0</accession>
<gene>
    <name evidence="3" type="ORF">BST15_17055</name>
    <name evidence="2" type="ORF">WR43_19045</name>
</gene>
<protein>
    <submittedName>
        <fullName evidence="2">Membrane protein</fullName>
    </submittedName>
</protein>
<name>A0A0F5MTT0_9MYCO</name>
<evidence type="ECO:0000313" key="4">
    <source>
        <dbReference type="Proteomes" id="UP000034416"/>
    </source>
</evidence>
<dbReference type="EMBL" id="LASW01000134">
    <property type="protein sequence ID" value="KKB97452.1"/>
    <property type="molecule type" value="Genomic_DNA"/>
</dbReference>
<feature type="transmembrane region" description="Helical" evidence="1">
    <location>
        <begin position="6"/>
        <end position="31"/>
    </location>
</feature>
<evidence type="ECO:0000313" key="3">
    <source>
        <dbReference type="EMBL" id="OQZ94163.1"/>
    </source>
</evidence>
<evidence type="ECO:0000313" key="5">
    <source>
        <dbReference type="Proteomes" id="UP000192327"/>
    </source>
</evidence>
<dbReference type="PATRIC" id="fig|342002.3.peg.4090"/>
<feature type="transmembrane region" description="Helical" evidence="1">
    <location>
        <begin position="79"/>
        <end position="98"/>
    </location>
</feature>
<proteinExistence type="predicted"/>
<dbReference type="RefSeq" id="WP_046191178.1">
    <property type="nucleotide sequence ID" value="NZ_JACKUJ010000044.1"/>
</dbReference>
<dbReference type="AlphaFoldDB" id="A0A0F5MTT0"/>
<keyword evidence="5" id="KW-1185">Reference proteome</keyword>
<dbReference type="Proteomes" id="UP000034416">
    <property type="component" value="Unassembled WGS sequence"/>
</dbReference>
<comment type="caution">
    <text evidence="2">The sequence shown here is derived from an EMBL/GenBank/DDBJ whole genome shotgun (WGS) entry which is preliminary data.</text>
</comment>